<keyword evidence="2" id="KW-1185">Reference proteome</keyword>
<name>A0ABS8VK83_DATST</name>
<evidence type="ECO:0000313" key="1">
    <source>
        <dbReference type="EMBL" id="MCE0481194.1"/>
    </source>
</evidence>
<protein>
    <submittedName>
        <fullName evidence="1">Uncharacterized protein</fullName>
    </submittedName>
</protein>
<dbReference type="Proteomes" id="UP000823775">
    <property type="component" value="Unassembled WGS sequence"/>
</dbReference>
<feature type="non-terminal residue" evidence="1">
    <location>
        <position position="1"/>
    </location>
</feature>
<gene>
    <name evidence="1" type="ORF">HAX54_038743</name>
</gene>
<comment type="caution">
    <text evidence="1">The sequence shown here is derived from an EMBL/GenBank/DDBJ whole genome shotgun (WGS) entry which is preliminary data.</text>
</comment>
<accession>A0ABS8VK83</accession>
<sequence length="81" mass="9407">LTRAVNDDVLMGWEYGAVEGYGSVGGCVWVTERRKKGGLVVSRWREERRKNIEERYDSGCWPEQREAVRERDKRYGVTAVV</sequence>
<dbReference type="EMBL" id="JACEIK010005308">
    <property type="protein sequence ID" value="MCE0481194.1"/>
    <property type="molecule type" value="Genomic_DNA"/>
</dbReference>
<organism evidence="1 2">
    <name type="scientific">Datura stramonium</name>
    <name type="common">Jimsonweed</name>
    <name type="synonym">Common thornapple</name>
    <dbReference type="NCBI Taxonomy" id="4076"/>
    <lineage>
        <taxon>Eukaryota</taxon>
        <taxon>Viridiplantae</taxon>
        <taxon>Streptophyta</taxon>
        <taxon>Embryophyta</taxon>
        <taxon>Tracheophyta</taxon>
        <taxon>Spermatophyta</taxon>
        <taxon>Magnoliopsida</taxon>
        <taxon>eudicotyledons</taxon>
        <taxon>Gunneridae</taxon>
        <taxon>Pentapetalae</taxon>
        <taxon>asterids</taxon>
        <taxon>lamiids</taxon>
        <taxon>Solanales</taxon>
        <taxon>Solanaceae</taxon>
        <taxon>Solanoideae</taxon>
        <taxon>Datureae</taxon>
        <taxon>Datura</taxon>
    </lineage>
</organism>
<reference evidence="1 2" key="1">
    <citation type="journal article" date="2021" name="BMC Genomics">
        <title>Datura genome reveals duplications of psychoactive alkaloid biosynthetic genes and high mutation rate following tissue culture.</title>
        <authorList>
            <person name="Rajewski A."/>
            <person name="Carter-House D."/>
            <person name="Stajich J."/>
            <person name="Litt A."/>
        </authorList>
    </citation>
    <scope>NUCLEOTIDE SEQUENCE [LARGE SCALE GENOMIC DNA]</scope>
    <source>
        <strain evidence="1">AR-01</strain>
    </source>
</reference>
<proteinExistence type="predicted"/>
<evidence type="ECO:0000313" key="2">
    <source>
        <dbReference type="Proteomes" id="UP000823775"/>
    </source>
</evidence>